<dbReference type="SUPFAM" id="SSF56645">
    <property type="entry name" value="Acyl-CoA dehydrogenase NM domain-like"/>
    <property type="match status" value="1"/>
</dbReference>
<proteinExistence type="predicted"/>
<feature type="domain" description="Acyl-CoA dehydrogenase C-terminal" evidence="4">
    <location>
        <begin position="251"/>
        <end position="369"/>
    </location>
</feature>
<dbReference type="InterPro" id="IPR013786">
    <property type="entry name" value="AcylCoA_DH/ox_N"/>
</dbReference>
<gene>
    <name evidence="5" type="primary">mmfH</name>
    <name evidence="5" type="ORF">GCM10010508_49260</name>
</gene>
<protein>
    <submittedName>
        <fullName evidence="5">Oxidoreductase mmfh</fullName>
    </submittedName>
</protein>
<dbReference type="GO" id="GO:0016627">
    <property type="term" value="F:oxidoreductase activity, acting on the CH-CH group of donors"/>
    <property type="evidence" value="ECO:0007669"/>
    <property type="project" value="InterPro"/>
</dbReference>
<dbReference type="RefSeq" id="WP_190180019.1">
    <property type="nucleotide sequence ID" value="NZ_BMVF01000014.1"/>
</dbReference>
<dbReference type="Gene3D" id="2.40.110.10">
    <property type="entry name" value="Butyryl-CoA Dehydrogenase, subunit A, domain 2"/>
    <property type="match status" value="1"/>
</dbReference>
<dbReference type="GO" id="GO:0050660">
    <property type="term" value="F:flavin adenine dinucleotide binding"/>
    <property type="evidence" value="ECO:0007669"/>
    <property type="project" value="InterPro"/>
</dbReference>
<dbReference type="Gene3D" id="1.20.140.10">
    <property type="entry name" value="Butyryl-CoA Dehydrogenase, subunit A, domain 3"/>
    <property type="match status" value="1"/>
</dbReference>
<dbReference type="Gene3D" id="1.10.540.10">
    <property type="entry name" value="Acyl-CoA dehydrogenase/oxidase, N-terminal domain"/>
    <property type="match status" value="1"/>
</dbReference>
<comment type="caution">
    <text evidence="5">The sequence shown here is derived from an EMBL/GenBank/DDBJ whole genome shotgun (WGS) entry which is preliminary data.</text>
</comment>
<dbReference type="AlphaFoldDB" id="A0A918Y856"/>
<dbReference type="InterPro" id="IPR009100">
    <property type="entry name" value="AcylCoA_DH/oxidase_NM_dom_sf"/>
</dbReference>
<feature type="domain" description="Acyl-CoA dehydrogenase/oxidase N-terminal" evidence="3">
    <location>
        <begin position="33"/>
        <end position="99"/>
    </location>
</feature>
<evidence type="ECO:0000259" key="4">
    <source>
        <dbReference type="Pfam" id="PF08028"/>
    </source>
</evidence>
<evidence type="ECO:0000313" key="6">
    <source>
        <dbReference type="Proteomes" id="UP000608955"/>
    </source>
</evidence>
<sequence length="384" mass="39902">MSAPAVAVSGDRDAEQEAAHAARTAPGLSPRRAARTAARHAAEADRVRHLDPDVVGELTRAGFSRHFVPAEHGGTEGTFTSLVDAAAHVGEGCASAAWVGTLFAAHGRIASYLPGRARRELWDATPDTRIAAGIAPPRLDATEVPGGRRLTGEWPNVSGADFADWVLLAARAGGGGGGEAVPTLFLVPIADCAVLDTWHPAGMRGTGSSTVRVEDVFVPGHRAVPRDRLLLPREPGAARCHSVPYPFVAALMFAAPVLGAARGALADWVRTSRASTPALDAVLARSSAELRAAELLLRGAAGRADTAPVEPLTVAETVRDVVAAVELCGTAVDRLAHADGCPCPSGSTEGPVRRRLRDIRTASTHAMLRFEPSARSYAQALLGA</sequence>
<reference evidence="5" key="2">
    <citation type="submission" date="2020-09" db="EMBL/GenBank/DDBJ databases">
        <authorList>
            <person name="Sun Q."/>
            <person name="Ohkuma M."/>
        </authorList>
    </citation>
    <scope>NUCLEOTIDE SEQUENCE</scope>
    <source>
        <strain evidence="5">JCM 4654</strain>
    </source>
</reference>
<dbReference type="InterPro" id="IPR046373">
    <property type="entry name" value="Acyl-CoA_Oxase/DH_mid-dom_sf"/>
</dbReference>
<dbReference type="Proteomes" id="UP000608955">
    <property type="component" value="Unassembled WGS sequence"/>
</dbReference>
<dbReference type="InterPro" id="IPR036250">
    <property type="entry name" value="AcylCo_DH-like_C"/>
</dbReference>
<accession>A0A918Y856</accession>
<dbReference type="PIRSF" id="PIRSF016578">
    <property type="entry name" value="HsaA"/>
    <property type="match status" value="1"/>
</dbReference>
<dbReference type="InterPro" id="IPR037069">
    <property type="entry name" value="AcylCoA_DH/ox_N_sf"/>
</dbReference>
<feature type="region of interest" description="Disordered" evidence="2">
    <location>
        <begin position="1"/>
        <end position="45"/>
    </location>
</feature>
<dbReference type="Pfam" id="PF02771">
    <property type="entry name" value="Acyl-CoA_dh_N"/>
    <property type="match status" value="1"/>
</dbReference>
<evidence type="ECO:0000313" key="5">
    <source>
        <dbReference type="EMBL" id="GHD93265.1"/>
    </source>
</evidence>
<keyword evidence="6" id="KW-1185">Reference proteome</keyword>
<organism evidence="5 6">
    <name type="scientific">Streptomyces naganishii JCM 4654</name>
    <dbReference type="NCBI Taxonomy" id="1306179"/>
    <lineage>
        <taxon>Bacteria</taxon>
        <taxon>Bacillati</taxon>
        <taxon>Actinomycetota</taxon>
        <taxon>Actinomycetes</taxon>
        <taxon>Kitasatosporales</taxon>
        <taxon>Streptomycetaceae</taxon>
        <taxon>Streptomyces</taxon>
    </lineage>
</organism>
<dbReference type="Pfam" id="PF08028">
    <property type="entry name" value="Acyl-CoA_dh_2"/>
    <property type="match status" value="1"/>
</dbReference>
<dbReference type="InterPro" id="IPR013107">
    <property type="entry name" value="Acyl-CoA_DH_C"/>
</dbReference>
<name>A0A918Y856_9ACTN</name>
<evidence type="ECO:0000256" key="2">
    <source>
        <dbReference type="SAM" id="MobiDB-lite"/>
    </source>
</evidence>
<dbReference type="SUPFAM" id="SSF47203">
    <property type="entry name" value="Acyl-CoA dehydrogenase C-terminal domain-like"/>
    <property type="match status" value="1"/>
</dbReference>
<evidence type="ECO:0000259" key="3">
    <source>
        <dbReference type="Pfam" id="PF02771"/>
    </source>
</evidence>
<evidence type="ECO:0000256" key="1">
    <source>
        <dbReference type="ARBA" id="ARBA00023002"/>
    </source>
</evidence>
<feature type="compositionally biased region" description="Basic and acidic residues" evidence="2">
    <location>
        <begin position="10"/>
        <end position="20"/>
    </location>
</feature>
<keyword evidence="1" id="KW-0560">Oxidoreductase</keyword>
<reference evidence="5" key="1">
    <citation type="journal article" date="2014" name="Int. J. Syst. Evol. Microbiol.">
        <title>Complete genome sequence of Corynebacterium casei LMG S-19264T (=DSM 44701T), isolated from a smear-ripened cheese.</title>
        <authorList>
            <consortium name="US DOE Joint Genome Institute (JGI-PGF)"/>
            <person name="Walter F."/>
            <person name="Albersmeier A."/>
            <person name="Kalinowski J."/>
            <person name="Ruckert C."/>
        </authorList>
    </citation>
    <scope>NUCLEOTIDE SEQUENCE</scope>
    <source>
        <strain evidence="5">JCM 4654</strain>
    </source>
</reference>
<dbReference type="EMBL" id="BMVF01000014">
    <property type="protein sequence ID" value="GHD93265.1"/>
    <property type="molecule type" value="Genomic_DNA"/>
</dbReference>